<dbReference type="PANTHER" id="PTHR35011">
    <property type="entry name" value="2,3-DIKETO-L-GULONATE TRAP TRANSPORTER SMALL PERMEASE PROTEIN YIAM"/>
    <property type="match status" value="1"/>
</dbReference>
<protein>
    <recommendedName>
        <fullName evidence="9">TRAP transporter small permease protein</fullName>
    </recommendedName>
</protein>
<dbReference type="eggNOG" id="COG3090">
    <property type="taxonomic scope" value="Bacteria"/>
</dbReference>
<dbReference type="GO" id="GO:0015740">
    <property type="term" value="P:C4-dicarboxylate transport"/>
    <property type="evidence" value="ECO:0007669"/>
    <property type="project" value="TreeGrafter"/>
</dbReference>
<reference evidence="11 12" key="1">
    <citation type="submission" date="2014-05" db="EMBL/GenBank/DDBJ databases">
        <title>ATOL: Assembling a taxonomically balanced genome-scale reconstruction of the evolutionary history of the Enterobacteriaceae.</title>
        <authorList>
            <person name="Plunkett G.III."/>
            <person name="Neeno-Eckwall E.C."/>
            <person name="Glasner J.D."/>
            <person name="Perna N.T."/>
        </authorList>
    </citation>
    <scope>NUCLEOTIDE SEQUENCE [LARGE SCALE GENOMIC DNA]</scope>
    <source>
        <strain evidence="11 12">ATCC 33852</strain>
    </source>
</reference>
<evidence type="ECO:0000313" key="12">
    <source>
        <dbReference type="Proteomes" id="UP000028640"/>
    </source>
</evidence>
<dbReference type="GO" id="GO:0005886">
    <property type="term" value="C:plasma membrane"/>
    <property type="evidence" value="ECO:0007669"/>
    <property type="project" value="UniProtKB-SubCell"/>
</dbReference>
<keyword evidence="7 9" id="KW-0472">Membrane</keyword>
<dbReference type="Pfam" id="PF04290">
    <property type="entry name" value="DctQ"/>
    <property type="match status" value="1"/>
</dbReference>
<evidence type="ECO:0000256" key="1">
    <source>
        <dbReference type="ARBA" id="ARBA00004429"/>
    </source>
</evidence>
<evidence type="ECO:0000256" key="8">
    <source>
        <dbReference type="ARBA" id="ARBA00038436"/>
    </source>
</evidence>
<comment type="function">
    <text evidence="9">Part of the tripartite ATP-independent periplasmic (TRAP) transport system.</text>
</comment>
<dbReference type="EMBL" id="JMPJ01000065">
    <property type="protein sequence ID" value="KFC79366.1"/>
    <property type="molecule type" value="Genomic_DNA"/>
</dbReference>
<sequence>MLSSYQRLMDVLYIFAMWLAGIALLFMVAVIPIGIFARYVLNSALSWPEPIAIMCMVTFTFIGAAVAYRAGSHIMVAMVTDRLPPALKKFSALLADIMMLAISLFIFWYSLLLCSEMWHQPVAEFPLLTAGQTYLPLPIGSALTVLFIIEQIFAGPQGHRPVVQMGNSEA</sequence>
<keyword evidence="2 9" id="KW-0813">Transport</keyword>
<dbReference type="RefSeq" id="WP_034793287.1">
    <property type="nucleotide sequence ID" value="NZ_JMPJ01000065.1"/>
</dbReference>
<feature type="transmembrane region" description="Helical" evidence="9">
    <location>
        <begin position="51"/>
        <end position="71"/>
    </location>
</feature>
<dbReference type="InterPro" id="IPR007387">
    <property type="entry name" value="TRAP_DctQ"/>
</dbReference>
<keyword evidence="6 9" id="KW-1133">Transmembrane helix</keyword>
<dbReference type="OrthoDB" id="4964541at2"/>
<dbReference type="Proteomes" id="UP000028640">
    <property type="component" value="Unassembled WGS sequence"/>
</dbReference>
<evidence type="ECO:0000313" key="11">
    <source>
        <dbReference type="EMBL" id="KFC79366.1"/>
    </source>
</evidence>
<keyword evidence="4 9" id="KW-0997">Cell inner membrane</keyword>
<dbReference type="InterPro" id="IPR055348">
    <property type="entry name" value="DctQ"/>
</dbReference>
<comment type="similarity">
    <text evidence="8 9">Belongs to the TRAP transporter small permease family.</text>
</comment>
<gene>
    <name evidence="11" type="ORF">GEAM_3174</name>
</gene>
<feature type="transmembrane region" description="Helical" evidence="9">
    <location>
        <begin position="12"/>
        <end position="39"/>
    </location>
</feature>
<evidence type="ECO:0000256" key="3">
    <source>
        <dbReference type="ARBA" id="ARBA00022475"/>
    </source>
</evidence>
<proteinExistence type="inferred from homology"/>
<evidence type="ECO:0000259" key="10">
    <source>
        <dbReference type="Pfam" id="PF04290"/>
    </source>
</evidence>
<organism evidence="11 12">
    <name type="scientific">Ewingella americana (strain ATCC 33852 / DSM 4580 / CCUG 14506 / JCM 5911 / LMG 7869 / NCTC 12157 / CDC 1468-78)</name>
    <dbReference type="NCBI Taxonomy" id="910964"/>
    <lineage>
        <taxon>Bacteria</taxon>
        <taxon>Pseudomonadati</taxon>
        <taxon>Pseudomonadota</taxon>
        <taxon>Gammaproteobacteria</taxon>
        <taxon>Enterobacterales</taxon>
        <taxon>Yersiniaceae</taxon>
        <taxon>Ewingella</taxon>
    </lineage>
</organism>
<dbReference type="STRING" id="910964.GEAM_3174"/>
<dbReference type="GO" id="GO:0022857">
    <property type="term" value="F:transmembrane transporter activity"/>
    <property type="evidence" value="ECO:0007669"/>
    <property type="project" value="UniProtKB-UniRule"/>
</dbReference>
<comment type="subcellular location">
    <subcellularLocation>
        <location evidence="1 9">Cell inner membrane</location>
        <topology evidence="1 9">Multi-pass membrane protein</topology>
    </subcellularLocation>
</comment>
<evidence type="ECO:0000256" key="7">
    <source>
        <dbReference type="ARBA" id="ARBA00023136"/>
    </source>
</evidence>
<dbReference type="AlphaFoldDB" id="A0A085G6M1"/>
<evidence type="ECO:0000256" key="2">
    <source>
        <dbReference type="ARBA" id="ARBA00022448"/>
    </source>
</evidence>
<evidence type="ECO:0000256" key="5">
    <source>
        <dbReference type="ARBA" id="ARBA00022692"/>
    </source>
</evidence>
<feature type="transmembrane region" description="Helical" evidence="9">
    <location>
        <begin position="133"/>
        <end position="155"/>
    </location>
</feature>
<feature type="transmembrane region" description="Helical" evidence="9">
    <location>
        <begin position="92"/>
        <end position="113"/>
    </location>
</feature>
<dbReference type="PANTHER" id="PTHR35011:SF11">
    <property type="entry name" value="TRAP TRANSPORTER SMALL PERMEASE PROTEIN"/>
    <property type="match status" value="1"/>
</dbReference>
<accession>A0A085G6M1</accession>
<name>A0A085G6M1_EWIA3</name>
<evidence type="ECO:0000256" key="4">
    <source>
        <dbReference type="ARBA" id="ARBA00022519"/>
    </source>
</evidence>
<comment type="caution">
    <text evidence="11">The sequence shown here is derived from an EMBL/GenBank/DDBJ whole genome shotgun (WGS) entry which is preliminary data.</text>
</comment>
<comment type="subunit">
    <text evidence="9">The complex comprises the extracytoplasmic solute receptor protein and the two transmembrane proteins.</text>
</comment>
<dbReference type="GeneID" id="78381495"/>
<feature type="domain" description="Tripartite ATP-independent periplasmic transporters DctQ component" evidence="10">
    <location>
        <begin position="27"/>
        <end position="153"/>
    </location>
</feature>
<evidence type="ECO:0000256" key="6">
    <source>
        <dbReference type="ARBA" id="ARBA00022989"/>
    </source>
</evidence>
<keyword evidence="3" id="KW-1003">Cell membrane</keyword>
<evidence type="ECO:0000256" key="9">
    <source>
        <dbReference type="RuleBase" id="RU369079"/>
    </source>
</evidence>
<keyword evidence="12" id="KW-1185">Reference proteome</keyword>
<keyword evidence="5 9" id="KW-0812">Transmembrane</keyword>